<evidence type="ECO:0000313" key="7">
    <source>
        <dbReference type="Proteomes" id="UP000287171"/>
    </source>
</evidence>
<dbReference type="RefSeq" id="WP_161982015.1">
    <property type="nucleotide sequence ID" value="NZ_BIFT01000001.1"/>
</dbReference>
<dbReference type="Pfam" id="PF13006">
    <property type="entry name" value="Nterm_IS4"/>
    <property type="match status" value="1"/>
</dbReference>
<comment type="caution">
    <text evidence="3">The sequence shown here is derived from an EMBL/GenBank/DDBJ whole genome shotgun (WGS) entry which is preliminary data.</text>
</comment>
<organism evidence="3 7">
    <name type="scientific">Dictyobacter alpinus</name>
    <dbReference type="NCBI Taxonomy" id="2014873"/>
    <lineage>
        <taxon>Bacteria</taxon>
        <taxon>Bacillati</taxon>
        <taxon>Chloroflexota</taxon>
        <taxon>Ktedonobacteria</taxon>
        <taxon>Ktedonobacterales</taxon>
        <taxon>Dictyobacteraceae</taxon>
        <taxon>Dictyobacter</taxon>
    </lineage>
</organism>
<dbReference type="InterPro" id="IPR024473">
    <property type="entry name" value="Transposases_IS4_N"/>
</dbReference>
<evidence type="ECO:0000259" key="2">
    <source>
        <dbReference type="Pfam" id="PF13006"/>
    </source>
</evidence>
<dbReference type="Gene3D" id="3.90.350.10">
    <property type="entry name" value="Transposase Inhibitor Protein From Tn5, Chain A, domain 1"/>
    <property type="match status" value="1"/>
</dbReference>
<proteinExistence type="predicted"/>
<evidence type="ECO:0000313" key="5">
    <source>
        <dbReference type="EMBL" id="GCE27417.1"/>
    </source>
</evidence>
<dbReference type="PANTHER" id="PTHR37529:SF1">
    <property type="entry name" value="TRANSPOSASE INSG FOR INSERTION SEQUENCE ELEMENT IS4-RELATED"/>
    <property type="match status" value="1"/>
</dbReference>
<dbReference type="Pfam" id="PF01609">
    <property type="entry name" value="DDE_Tnp_1"/>
    <property type="match status" value="1"/>
</dbReference>
<dbReference type="AlphaFoldDB" id="A0A402B3W5"/>
<dbReference type="EMBL" id="BIFT01000001">
    <property type="protein sequence ID" value="GCE26031.1"/>
    <property type="molecule type" value="Genomic_DNA"/>
</dbReference>
<evidence type="ECO:0000313" key="4">
    <source>
        <dbReference type="EMBL" id="GCE26967.1"/>
    </source>
</evidence>
<dbReference type="GO" id="GO:0003677">
    <property type="term" value="F:DNA binding"/>
    <property type="evidence" value="ECO:0007669"/>
    <property type="project" value="InterPro"/>
</dbReference>
<dbReference type="SUPFAM" id="SSF53098">
    <property type="entry name" value="Ribonuclease H-like"/>
    <property type="match status" value="1"/>
</dbReference>
<reference evidence="3" key="2">
    <citation type="journal article" date="2019" name="Int. J. Syst. Evol. Microbiol.">
        <title>Tengunoibacter tsumagoiensis gen. nov., sp. nov., Dictyobacter kobayashii sp. nov., Dictyobacter alpinus sp. nov., and description of Dictyobacteraceae fam. nov. within the order Ktedonobacterales isolated from Tengu-no-mugimeshi, a soil-like granular mass of micro-organisms, and emended descriptions of the genera Ktedonobacter and Dictyobacter.</title>
        <authorList>
            <person name="Wang C."/>
            <person name="Zheng Y."/>
            <person name="Sakai Y."/>
            <person name="Toyoda A."/>
            <person name="Minakuchi Y."/>
            <person name="Abe K."/>
            <person name="Yokota A."/>
            <person name="Yabe S."/>
        </authorList>
    </citation>
    <scope>NUCLEOTIDE SEQUENCE</scope>
    <source>
        <strain evidence="3">Uno16</strain>
    </source>
</reference>
<dbReference type="Proteomes" id="UP000287171">
    <property type="component" value="Unassembled WGS sequence"/>
</dbReference>
<gene>
    <name evidence="3" type="ORF">KDA_15150</name>
    <name evidence="4" type="ORF">KDA_24510</name>
    <name evidence="5" type="ORF">KDA_29010</name>
    <name evidence="6" type="ORF">KDA_45950</name>
</gene>
<dbReference type="InterPro" id="IPR047952">
    <property type="entry name" value="Transpos_IS4"/>
</dbReference>
<sequence>MPSLRHVGPNDKICALIDMNVFEACFPATLIADIFGVPSHQQTKRRPRRVRQCTRLSIILFQCCCSYWRRSCQQQVWKKLVDGLMDLHPTMREHHMSAQALAAQRARLGSDPFRQLLERACRPLGDALTTPSAFYQGLRVMAIDGTLFNVADTPANDAAFGRSSNQYGKGAYPQVRAVMLMECASHAVIAAALGGYHWAEAHGVREVMRSVVQGMLVLGDCGIFSGMLAQEAREKNAHVLCGLSRTSLRHRHTELSDGSYLAILNPNRKATYRATEKQTVRVIEYTLTDERLGKPGRLYRLVTTLLDEKASPSHELIELYQQRWEVELMIRELKSVLHEQVKVLRAKKPDGVKQEVYALLLAHYNLRFWMVKAGEQAGIDPCRLSCKHALEELRLRVERVATWSQQHREPLLDRMIQEMSTHVLPDPILRNNRREIKQVYNKHKPKKRGKPAPAPFEKTDTYLSFVVIHVREMGTQDASLPDTKSA</sequence>
<protein>
    <submittedName>
        <fullName evidence="3">Transposase</fullName>
    </submittedName>
</protein>
<accession>A0A402B3W5</accession>
<dbReference type="GO" id="GO:0006313">
    <property type="term" value="P:DNA transposition"/>
    <property type="evidence" value="ECO:0007669"/>
    <property type="project" value="InterPro"/>
</dbReference>
<feature type="domain" description="Transposase IS4-like" evidence="1">
    <location>
        <begin position="137"/>
        <end position="363"/>
    </location>
</feature>
<feature type="domain" description="Transposase IS4 N-terminal" evidence="2">
    <location>
        <begin position="20"/>
        <end position="117"/>
    </location>
</feature>
<dbReference type="GO" id="GO:0004803">
    <property type="term" value="F:transposase activity"/>
    <property type="evidence" value="ECO:0007669"/>
    <property type="project" value="InterPro"/>
</dbReference>
<evidence type="ECO:0000313" key="6">
    <source>
        <dbReference type="EMBL" id="GCE29111.1"/>
    </source>
</evidence>
<reference evidence="7" key="1">
    <citation type="submission" date="2018-12" db="EMBL/GenBank/DDBJ databases">
        <title>Tengunoibacter tsumagoiensis gen. nov., sp. nov., Dictyobacter kobayashii sp. nov., D. alpinus sp. nov., and D. joshuensis sp. nov. and description of Dictyobacteraceae fam. nov. within the order Ktedonobacterales isolated from Tengu-no-mugimeshi.</title>
        <authorList>
            <person name="Wang C.M."/>
            <person name="Zheng Y."/>
            <person name="Sakai Y."/>
            <person name="Toyoda A."/>
            <person name="Minakuchi Y."/>
            <person name="Abe K."/>
            <person name="Yokota A."/>
            <person name="Yabe S."/>
        </authorList>
    </citation>
    <scope>NUCLEOTIDE SEQUENCE [LARGE SCALE GENOMIC DNA]</scope>
    <source>
        <strain evidence="7">Uno16</strain>
    </source>
</reference>
<dbReference type="EMBL" id="BIFT01000001">
    <property type="protein sequence ID" value="GCE26967.1"/>
    <property type="molecule type" value="Genomic_DNA"/>
</dbReference>
<name>A0A402B3W5_9CHLR</name>
<dbReference type="EMBL" id="BIFT01000001">
    <property type="protein sequence ID" value="GCE27417.1"/>
    <property type="molecule type" value="Genomic_DNA"/>
</dbReference>
<evidence type="ECO:0000259" key="1">
    <source>
        <dbReference type="Pfam" id="PF01609"/>
    </source>
</evidence>
<dbReference type="EMBL" id="BIFT01000001">
    <property type="protein sequence ID" value="GCE29111.1"/>
    <property type="molecule type" value="Genomic_DNA"/>
</dbReference>
<dbReference type="InterPro" id="IPR012337">
    <property type="entry name" value="RNaseH-like_sf"/>
</dbReference>
<dbReference type="InterPro" id="IPR002559">
    <property type="entry name" value="Transposase_11"/>
</dbReference>
<evidence type="ECO:0000313" key="3">
    <source>
        <dbReference type="EMBL" id="GCE26031.1"/>
    </source>
</evidence>
<dbReference type="PANTHER" id="PTHR37529">
    <property type="entry name" value="TRANSPOSASE INSG FOR INSERTION SEQUENCE ELEMENT IS4-RELATED"/>
    <property type="match status" value="1"/>
</dbReference>
<dbReference type="NCBIfam" id="NF033592">
    <property type="entry name" value="transpos_IS4_1"/>
    <property type="match status" value="1"/>
</dbReference>
<keyword evidence="7" id="KW-1185">Reference proteome</keyword>